<protein>
    <submittedName>
        <fullName evidence="1">Uncharacterized protein</fullName>
    </submittedName>
</protein>
<sequence length="76" mass="8781">MNSTLDIKNEFFDLEDLEKGAEDLENSASLFLAIGRYYHSRHQGDKVAKRKIAKKWLAYSDSLWDHAVLLRLTLAL</sequence>
<name>A0A0G3I2I2_LIBAF</name>
<accession>A0A0G3I2I2</accession>
<dbReference type="RefSeq" id="WP_047264130.1">
    <property type="nucleotide sequence ID" value="NZ_CP004021.1"/>
</dbReference>
<dbReference type="KEGG" id="lau:G293_02295"/>
<dbReference type="Proteomes" id="UP000035503">
    <property type="component" value="Chromosome"/>
</dbReference>
<evidence type="ECO:0000313" key="2">
    <source>
        <dbReference type="Proteomes" id="UP000035503"/>
    </source>
</evidence>
<gene>
    <name evidence="1" type="ORF">G293_02295</name>
</gene>
<proteinExistence type="predicted"/>
<keyword evidence="2" id="KW-1185">Reference proteome</keyword>
<dbReference type="EMBL" id="CP004021">
    <property type="protein sequence ID" value="AKK20091.1"/>
    <property type="molecule type" value="Genomic_DNA"/>
</dbReference>
<dbReference type="STRING" id="1277257.G293_02295"/>
<dbReference type="PATRIC" id="fig|1277257.4.peg.497"/>
<dbReference type="AlphaFoldDB" id="A0A0G3I2I2"/>
<reference evidence="1 2" key="1">
    <citation type="journal article" date="2015" name="Genome Announc.">
        <title>Complete Genome Sequence of 'Candidatus Liberibacter africanus,' a Bacterium Associated with Citrus Huanglongbing.</title>
        <authorList>
            <person name="Lin H."/>
            <person name="Pietersen G."/>
            <person name="Han C."/>
            <person name="Read D.A."/>
            <person name="Lou B."/>
            <person name="Gupta G."/>
            <person name="Civerolo E.L."/>
        </authorList>
    </citation>
    <scope>NUCLEOTIDE SEQUENCE [LARGE SCALE GENOMIC DNA]</scope>
    <source>
        <strain evidence="1 2">PTSAPSY</strain>
    </source>
</reference>
<organism evidence="1 2">
    <name type="scientific">Candidatus Liberibacter africanus PTSAPSY</name>
    <dbReference type="NCBI Taxonomy" id="1277257"/>
    <lineage>
        <taxon>Bacteria</taxon>
        <taxon>Pseudomonadati</taxon>
        <taxon>Pseudomonadota</taxon>
        <taxon>Alphaproteobacteria</taxon>
        <taxon>Hyphomicrobiales</taxon>
        <taxon>Rhizobiaceae</taxon>
        <taxon>Liberibacter</taxon>
    </lineage>
</organism>
<evidence type="ECO:0000313" key="1">
    <source>
        <dbReference type="EMBL" id="AKK20091.1"/>
    </source>
</evidence>